<feature type="binding site" evidence="4">
    <location>
        <position position="215"/>
    </location>
    <ligand>
        <name>FAD</name>
        <dbReference type="ChEBI" id="CHEBI:57692"/>
    </ligand>
</feature>
<feature type="compositionally biased region" description="Low complexity" evidence="5">
    <location>
        <begin position="416"/>
        <end position="439"/>
    </location>
</feature>
<gene>
    <name evidence="7" type="ORF">BJ988_002207</name>
</gene>
<dbReference type="PANTHER" id="PTHR10742">
    <property type="entry name" value="FLAVIN MONOAMINE OXIDASE"/>
    <property type="match status" value="1"/>
</dbReference>
<dbReference type="Gene3D" id="3.50.50.60">
    <property type="entry name" value="FAD/NAD(P)-binding domain"/>
    <property type="match status" value="1"/>
</dbReference>
<dbReference type="AlphaFoldDB" id="A0A7Z0DLM1"/>
<evidence type="ECO:0000256" key="3">
    <source>
        <dbReference type="ARBA" id="ARBA00023002"/>
    </source>
</evidence>
<feature type="domain" description="Amine oxidase" evidence="6">
    <location>
        <begin position="13"/>
        <end position="415"/>
    </location>
</feature>
<evidence type="ECO:0000313" key="7">
    <source>
        <dbReference type="EMBL" id="NYI77559.1"/>
    </source>
</evidence>
<keyword evidence="8" id="KW-1185">Reference proteome</keyword>
<comment type="caution">
    <text evidence="7">The sequence shown here is derived from an EMBL/GenBank/DDBJ whole genome shotgun (WGS) entry which is preliminary data.</text>
</comment>
<evidence type="ECO:0000256" key="1">
    <source>
        <dbReference type="ARBA" id="ARBA00001974"/>
    </source>
</evidence>
<evidence type="ECO:0000259" key="6">
    <source>
        <dbReference type="Pfam" id="PF01593"/>
    </source>
</evidence>
<reference evidence="7 8" key="1">
    <citation type="submission" date="2020-07" db="EMBL/GenBank/DDBJ databases">
        <title>Sequencing the genomes of 1000 actinobacteria strains.</title>
        <authorList>
            <person name="Klenk H.-P."/>
        </authorList>
    </citation>
    <scope>NUCLEOTIDE SEQUENCE [LARGE SCALE GENOMIC DNA]</scope>
    <source>
        <strain evidence="7 8">DSM 26487</strain>
    </source>
</reference>
<dbReference type="InterPro" id="IPR001613">
    <property type="entry name" value="Flavin_amine_oxidase"/>
</dbReference>
<name>A0A7Z0DLM1_9ACTN</name>
<feature type="binding site" evidence="4">
    <location>
        <position position="404"/>
    </location>
    <ligand>
        <name>FAD</name>
        <dbReference type="ChEBI" id="CHEBI:57692"/>
    </ligand>
</feature>
<accession>A0A7Z0DLM1</accession>
<proteinExistence type="inferred from homology"/>
<feature type="binding site" evidence="4">
    <location>
        <position position="322"/>
    </location>
    <ligand>
        <name>substrate</name>
    </ligand>
</feature>
<protein>
    <submittedName>
        <fullName evidence="7">Monoamine oxidase</fullName>
    </submittedName>
</protein>
<dbReference type="GO" id="GO:0016491">
    <property type="term" value="F:oxidoreductase activity"/>
    <property type="evidence" value="ECO:0007669"/>
    <property type="project" value="UniProtKB-KW"/>
</dbReference>
<dbReference type="EMBL" id="JACBZR010000001">
    <property type="protein sequence ID" value="NYI77559.1"/>
    <property type="molecule type" value="Genomic_DNA"/>
</dbReference>
<dbReference type="SUPFAM" id="SSF54373">
    <property type="entry name" value="FAD-linked reductases, C-terminal domain"/>
    <property type="match status" value="1"/>
</dbReference>
<keyword evidence="3" id="KW-0560">Oxidoreductase</keyword>
<dbReference type="InterPro" id="IPR002937">
    <property type="entry name" value="Amino_oxidase"/>
</dbReference>
<feature type="compositionally biased region" description="Polar residues" evidence="5">
    <location>
        <begin position="446"/>
        <end position="462"/>
    </location>
</feature>
<sequence>MTIYDTIVVGAGVAGLTAARLLSGAGRSVLVLEARDRVGGRVHTQRSDGLVTDLGASWIHGVDDNPLVDVVRAFGMPMAEFTVGSFQPDGRPIAYYGPGGNRLSAADAERFAADVHTVDELLDRTVATSRPGDSYETAVETALAGLDWRPERVERVREFLRHRTEEQYGVWIADLDAHGLDDDQVEGDEVVFPEGYDRLATRLADGLDVRLAHVVGSVRWSHDGVSVTSDRGKFRADRVVVTVPIGVLKSPELLIDPPLPEPLAGAIERLEPNHFEKVVLRFPDRFWDDGVYAIRRQGDAGRWWHSWYDLTDLHGVPTLLTFAAGPCAEAIRTWDDDAVAASVLASLREIYSDAVAEPDHVLVTRWRDDPFARGSYGYLTVGASPEDHDLLATPVEGVLHIAGEVTWSEDPATVTAARSAPDTASPRPSSARRSPSAPSGLDPEESTQAASTWAARNSSQVSVPAGVSEDRLTPAR</sequence>
<dbReference type="RefSeq" id="WP_179658032.1">
    <property type="nucleotide sequence ID" value="NZ_JACBZR010000001.1"/>
</dbReference>
<feature type="binding site" evidence="4">
    <location>
        <begin position="33"/>
        <end position="34"/>
    </location>
    <ligand>
        <name>FAD</name>
        <dbReference type="ChEBI" id="CHEBI:57692"/>
    </ligand>
</feature>
<organism evidence="7 8">
    <name type="scientific">Nocardioides panzhihuensis</name>
    <dbReference type="NCBI Taxonomy" id="860243"/>
    <lineage>
        <taxon>Bacteria</taxon>
        <taxon>Bacillati</taxon>
        <taxon>Actinomycetota</taxon>
        <taxon>Actinomycetes</taxon>
        <taxon>Propionibacteriales</taxon>
        <taxon>Nocardioidaceae</taxon>
        <taxon>Nocardioides</taxon>
    </lineage>
</organism>
<dbReference type="Gene3D" id="3.90.660.10">
    <property type="match status" value="1"/>
</dbReference>
<evidence type="ECO:0000313" key="8">
    <source>
        <dbReference type="Proteomes" id="UP000564496"/>
    </source>
</evidence>
<evidence type="ECO:0000256" key="4">
    <source>
        <dbReference type="PIRSR" id="PIRSR601613-1"/>
    </source>
</evidence>
<evidence type="ECO:0000256" key="2">
    <source>
        <dbReference type="ARBA" id="ARBA00005995"/>
    </source>
</evidence>
<feature type="region of interest" description="Disordered" evidence="5">
    <location>
        <begin position="412"/>
        <end position="476"/>
    </location>
</feature>
<dbReference type="Pfam" id="PF01593">
    <property type="entry name" value="Amino_oxidase"/>
    <property type="match status" value="1"/>
</dbReference>
<dbReference type="InterPro" id="IPR050281">
    <property type="entry name" value="Flavin_monoamine_oxidase"/>
</dbReference>
<dbReference type="Proteomes" id="UP000564496">
    <property type="component" value="Unassembled WGS sequence"/>
</dbReference>
<dbReference type="PANTHER" id="PTHR10742:SF386">
    <property type="entry name" value="LYSINE-SPECIFIC HISTONE DEMETHYLASE 1A"/>
    <property type="match status" value="1"/>
</dbReference>
<dbReference type="PRINTS" id="PR00757">
    <property type="entry name" value="AMINEOXDASEF"/>
</dbReference>
<evidence type="ECO:0000256" key="5">
    <source>
        <dbReference type="SAM" id="MobiDB-lite"/>
    </source>
</evidence>
<dbReference type="InterPro" id="IPR036188">
    <property type="entry name" value="FAD/NAD-bd_sf"/>
</dbReference>
<dbReference type="SUPFAM" id="SSF51905">
    <property type="entry name" value="FAD/NAD(P)-binding domain"/>
    <property type="match status" value="1"/>
</dbReference>
<comment type="similarity">
    <text evidence="2">Belongs to the flavin monoamine oxidase family.</text>
</comment>
<comment type="cofactor">
    <cofactor evidence="1">
        <name>FAD</name>
        <dbReference type="ChEBI" id="CHEBI:57692"/>
    </cofactor>
</comment>